<feature type="domain" description="Glutamate/phenylalanine/leucine/valine/L-tryptophan dehydrogenase C-terminal" evidence="9">
    <location>
        <begin position="189"/>
        <end position="419"/>
    </location>
</feature>
<dbReference type="KEGG" id="aacx:DEACI_2196"/>
<dbReference type="PANTHER" id="PTHR11606">
    <property type="entry name" value="GLUTAMATE DEHYDROGENASE"/>
    <property type="match status" value="1"/>
</dbReference>
<dbReference type="Proteomes" id="UP001071230">
    <property type="component" value="Unassembled WGS sequence"/>
</dbReference>
<keyword evidence="6" id="KW-0520">NAD</keyword>
<dbReference type="Gene3D" id="3.40.50.720">
    <property type="entry name" value="NAD(P)-binding Rossmann-like Domain"/>
    <property type="match status" value="1"/>
</dbReference>
<reference evidence="10" key="2">
    <citation type="submission" date="2020-01" db="EMBL/GenBank/DDBJ databases">
        <authorList>
            <person name="Hornung B."/>
        </authorList>
    </citation>
    <scope>NUCLEOTIDE SEQUENCE</scope>
    <source>
        <strain evidence="10">PacBioINE</strain>
    </source>
</reference>
<dbReference type="SUPFAM" id="SSF53223">
    <property type="entry name" value="Aminoacid dehydrogenase-like, N-terminal domain"/>
    <property type="match status" value="1"/>
</dbReference>
<dbReference type="InterPro" id="IPR046346">
    <property type="entry name" value="Aminoacid_DH-like_N_sf"/>
</dbReference>
<evidence type="ECO:0000256" key="7">
    <source>
        <dbReference type="PIRSR" id="PIRSR000185-3"/>
    </source>
</evidence>
<dbReference type="Gene3D" id="3.40.50.10860">
    <property type="entry name" value="Leucine Dehydrogenase, chain A, domain 1"/>
    <property type="match status" value="1"/>
</dbReference>
<gene>
    <name evidence="11" type="ORF">DEACI_1470</name>
    <name evidence="10" type="ORF">DEACI_2196</name>
</gene>
<dbReference type="EMBL" id="LR746496">
    <property type="protein sequence ID" value="CAA7601529.1"/>
    <property type="molecule type" value="Genomic_DNA"/>
</dbReference>
<dbReference type="AlphaFoldDB" id="A0A8S0W862"/>
<dbReference type="PRINTS" id="PR00082">
    <property type="entry name" value="GLFDHDRGNASE"/>
</dbReference>
<dbReference type="RefSeq" id="WP_240985047.1">
    <property type="nucleotide sequence ID" value="NZ_CDGJ01000037.1"/>
</dbReference>
<protein>
    <recommendedName>
        <fullName evidence="2 4">Glutamate dehydrogenase</fullName>
    </recommendedName>
</protein>
<accession>A0A8S0W862</accession>
<dbReference type="InterPro" id="IPR006095">
    <property type="entry name" value="Glu/Leu/Phe/Val/Trp_DH"/>
</dbReference>
<dbReference type="GO" id="GO:0006538">
    <property type="term" value="P:L-glutamate catabolic process"/>
    <property type="evidence" value="ECO:0007669"/>
    <property type="project" value="TreeGrafter"/>
</dbReference>
<dbReference type="PANTHER" id="PTHR11606:SF13">
    <property type="entry name" value="GLUTAMATE DEHYDROGENASE 1, MITOCHONDRIAL"/>
    <property type="match status" value="1"/>
</dbReference>
<evidence type="ECO:0000256" key="4">
    <source>
        <dbReference type="PIRNR" id="PIRNR000185"/>
    </source>
</evidence>
<keyword evidence="6" id="KW-0547">Nucleotide-binding</keyword>
<organism evidence="10">
    <name type="scientific">Acididesulfobacillus acetoxydans</name>
    <dbReference type="NCBI Taxonomy" id="1561005"/>
    <lineage>
        <taxon>Bacteria</taxon>
        <taxon>Bacillati</taxon>
        <taxon>Bacillota</taxon>
        <taxon>Clostridia</taxon>
        <taxon>Eubacteriales</taxon>
        <taxon>Peptococcaceae</taxon>
        <taxon>Acididesulfobacillus</taxon>
    </lineage>
</organism>
<evidence type="ECO:0000256" key="2">
    <source>
        <dbReference type="ARBA" id="ARBA00012896"/>
    </source>
</evidence>
<name>A0A8S0W862_9FIRM</name>
<dbReference type="SUPFAM" id="SSF51735">
    <property type="entry name" value="NAD(P)-binding Rossmann-fold domains"/>
    <property type="match status" value="1"/>
</dbReference>
<evidence type="ECO:0000313" key="10">
    <source>
        <dbReference type="EMBL" id="CAA7601529.1"/>
    </source>
</evidence>
<keyword evidence="3 4" id="KW-0560">Oxidoreductase</keyword>
<dbReference type="InterPro" id="IPR033922">
    <property type="entry name" value="NAD_bind_Glu_DH"/>
</dbReference>
<evidence type="ECO:0000256" key="3">
    <source>
        <dbReference type="ARBA" id="ARBA00023002"/>
    </source>
</evidence>
<dbReference type="InterPro" id="IPR014362">
    <property type="entry name" value="Glu_DH"/>
</dbReference>
<dbReference type="CDD" id="cd01076">
    <property type="entry name" value="NAD_bind_1_Glu_DH"/>
    <property type="match status" value="1"/>
</dbReference>
<feature type="binding site" evidence="6">
    <location>
        <position position="355"/>
    </location>
    <ligand>
        <name>substrate</name>
    </ligand>
</feature>
<evidence type="ECO:0000256" key="5">
    <source>
        <dbReference type="PIRSR" id="PIRSR000185-1"/>
    </source>
</evidence>
<sequence length="422" mass="45608">MEEKKGSQKSNELLRSTLLQVERAAAHLSLDAGILKLLQEPKRCLTVSIPIRRDDGSLEIFQGYRVQHNLARGPAKGGIRFHQDATLEEVIALAALMTWKCAVVNIPYGGAKGAIVCNPKELSLAELERLTRRYTMEISLIIGPEKDIPAPDVNTNPQVMAWIMDTYSMQLGYSVPAVVTGKPIELGGSLGRNEATGTGCVYTIEEAASHTGLELKGASVAIQGFGNAGSVAATYLGDLGCRVVAVSDTQGGIFNTDGLNIASVKEFKTRTGTVAGYPDATPLTQEELLTLECDILVPAALENQITVTNASGVKAKIVAEAANGPVSVEADEVLYQKGILVIPDILANAGGVVVSYFEWVQGIQHFFWSQDEVNRELRQRMVSSFRDVYELARREQVSLRTAAYMIALSRVEKAVSLRGIFV</sequence>
<dbReference type="InterPro" id="IPR036291">
    <property type="entry name" value="NAD(P)-bd_dom_sf"/>
</dbReference>
<proteinExistence type="inferred from homology"/>
<feature type="binding site" evidence="6">
    <location>
        <position position="100"/>
    </location>
    <ligand>
        <name>substrate</name>
    </ligand>
</feature>
<dbReference type="Pfam" id="PF00208">
    <property type="entry name" value="ELFV_dehydrog"/>
    <property type="match status" value="1"/>
</dbReference>
<dbReference type="PIRSF" id="PIRSF000185">
    <property type="entry name" value="Glu_DH"/>
    <property type="match status" value="1"/>
</dbReference>
<dbReference type="Proteomes" id="UP000836597">
    <property type="component" value="Chromosome"/>
</dbReference>
<dbReference type="InterPro" id="IPR006097">
    <property type="entry name" value="Glu/Leu/Phe/Val/Trp_DH_dimer"/>
</dbReference>
<dbReference type="GO" id="GO:0004352">
    <property type="term" value="F:glutamate dehydrogenase (NAD+) activity"/>
    <property type="evidence" value="ECO:0007669"/>
    <property type="project" value="TreeGrafter"/>
</dbReference>
<dbReference type="InterPro" id="IPR006096">
    <property type="entry name" value="Glu/Leu/Phe/Val/Trp_DH_C"/>
</dbReference>
<evidence type="ECO:0000259" key="9">
    <source>
        <dbReference type="SMART" id="SM00839"/>
    </source>
</evidence>
<feature type="binding site" evidence="6">
    <location>
        <position position="76"/>
    </location>
    <ligand>
        <name>substrate</name>
    </ligand>
</feature>
<dbReference type="SMART" id="SM00839">
    <property type="entry name" value="ELFV_dehydrog"/>
    <property type="match status" value="1"/>
</dbReference>
<evidence type="ECO:0000313" key="12">
    <source>
        <dbReference type="Proteomes" id="UP001071230"/>
    </source>
</evidence>
<dbReference type="EMBL" id="CDGJ01000037">
    <property type="protein sequence ID" value="CEJ07016.1"/>
    <property type="molecule type" value="Genomic_DNA"/>
</dbReference>
<evidence type="ECO:0000256" key="6">
    <source>
        <dbReference type="PIRSR" id="PIRSR000185-2"/>
    </source>
</evidence>
<dbReference type="FunFam" id="3.40.50.10860:FF:000003">
    <property type="entry name" value="Glutamate dehydrogenase"/>
    <property type="match status" value="1"/>
</dbReference>
<keyword evidence="12" id="KW-1185">Reference proteome</keyword>
<dbReference type="Pfam" id="PF02812">
    <property type="entry name" value="ELFV_dehydrog_N"/>
    <property type="match status" value="1"/>
</dbReference>
<comment type="similarity">
    <text evidence="1 4 8">Belongs to the Glu/Leu/Phe/Val dehydrogenases family.</text>
</comment>
<feature type="binding site" evidence="6">
    <location>
        <position position="227"/>
    </location>
    <ligand>
        <name>NAD(+)</name>
        <dbReference type="ChEBI" id="CHEBI:57540"/>
    </ligand>
</feature>
<evidence type="ECO:0000256" key="1">
    <source>
        <dbReference type="ARBA" id="ARBA00006382"/>
    </source>
</evidence>
<feature type="binding site" evidence="6">
    <location>
        <position position="196"/>
    </location>
    <ligand>
        <name>NAD(+)</name>
        <dbReference type="ChEBI" id="CHEBI:57540"/>
    </ligand>
</feature>
<reference evidence="11" key="1">
    <citation type="submission" date="2014-11" db="EMBL/GenBank/DDBJ databases">
        <authorList>
            <person name="Hornung B.V."/>
        </authorList>
    </citation>
    <scope>NUCLEOTIDE SEQUENCE</scope>
    <source>
        <strain evidence="11">INE</strain>
    </source>
</reference>
<dbReference type="GO" id="GO:0000166">
    <property type="term" value="F:nucleotide binding"/>
    <property type="evidence" value="ECO:0007669"/>
    <property type="project" value="UniProtKB-KW"/>
</dbReference>
<feature type="active site" description="Proton donor" evidence="5">
    <location>
        <position position="112"/>
    </location>
</feature>
<feature type="site" description="Important for catalysis" evidence="7">
    <location>
        <position position="152"/>
    </location>
</feature>
<evidence type="ECO:0000256" key="8">
    <source>
        <dbReference type="RuleBase" id="RU004417"/>
    </source>
</evidence>
<evidence type="ECO:0000313" key="11">
    <source>
        <dbReference type="EMBL" id="CEJ07016.1"/>
    </source>
</evidence>